<evidence type="ECO:0000256" key="1">
    <source>
        <dbReference type="ARBA" id="ARBA00022553"/>
    </source>
</evidence>
<sequence length="128" mass="14142">MKVRTAVGTHEPGTVVVAEDDVDIRDLVQLVLEGLDLDVVAVGNGADALEACREHRPRLLLLDVTMPVMDGLETCRRVRADPELKDLRVILMTGRALRRDFEAGMDAGADSYIVKPFGPIELRELLEH</sequence>
<gene>
    <name evidence="4" type="ORF">J2S63_001786</name>
</gene>
<dbReference type="EMBL" id="JAVDYG010000001">
    <property type="protein sequence ID" value="MDR7362233.1"/>
    <property type="molecule type" value="Genomic_DNA"/>
</dbReference>
<dbReference type="SMART" id="SM00448">
    <property type="entry name" value="REC"/>
    <property type="match status" value="1"/>
</dbReference>
<dbReference type="RefSeq" id="WP_310301436.1">
    <property type="nucleotide sequence ID" value="NZ_BAAAPS010000008.1"/>
</dbReference>
<comment type="caution">
    <text evidence="4">The sequence shown here is derived from an EMBL/GenBank/DDBJ whole genome shotgun (WGS) entry which is preliminary data.</text>
</comment>
<dbReference type="SUPFAM" id="SSF52172">
    <property type="entry name" value="CheY-like"/>
    <property type="match status" value="1"/>
</dbReference>
<dbReference type="PROSITE" id="PS50110">
    <property type="entry name" value="RESPONSE_REGULATORY"/>
    <property type="match status" value="1"/>
</dbReference>
<dbReference type="InterPro" id="IPR011006">
    <property type="entry name" value="CheY-like_superfamily"/>
</dbReference>
<evidence type="ECO:0000256" key="2">
    <source>
        <dbReference type="PROSITE-ProRule" id="PRU00169"/>
    </source>
</evidence>
<dbReference type="PANTHER" id="PTHR44591:SF3">
    <property type="entry name" value="RESPONSE REGULATORY DOMAIN-CONTAINING PROTEIN"/>
    <property type="match status" value="1"/>
</dbReference>
<keyword evidence="1 2" id="KW-0597">Phosphoprotein</keyword>
<dbReference type="Proteomes" id="UP001183648">
    <property type="component" value="Unassembled WGS sequence"/>
</dbReference>
<proteinExistence type="predicted"/>
<dbReference type="InterPro" id="IPR050595">
    <property type="entry name" value="Bact_response_regulator"/>
</dbReference>
<protein>
    <submittedName>
        <fullName evidence="4">CheY-like chemotaxis protein</fullName>
    </submittedName>
</protein>
<dbReference type="InterPro" id="IPR001789">
    <property type="entry name" value="Sig_transdc_resp-reg_receiver"/>
</dbReference>
<evidence type="ECO:0000313" key="5">
    <source>
        <dbReference type="Proteomes" id="UP001183648"/>
    </source>
</evidence>
<reference evidence="4 5" key="1">
    <citation type="submission" date="2023-07" db="EMBL/GenBank/DDBJ databases">
        <title>Sequencing the genomes of 1000 actinobacteria strains.</title>
        <authorList>
            <person name="Klenk H.-P."/>
        </authorList>
    </citation>
    <scope>NUCLEOTIDE SEQUENCE [LARGE SCALE GENOMIC DNA]</scope>
    <source>
        <strain evidence="4 5">DSM 19426</strain>
    </source>
</reference>
<evidence type="ECO:0000259" key="3">
    <source>
        <dbReference type="PROSITE" id="PS50110"/>
    </source>
</evidence>
<dbReference type="PANTHER" id="PTHR44591">
    <property type="entry name" value="STRESS RESPONSE REGULATOR PROTEIN 1"/>
    <property type="match status" value="1"/>
</dbReference>
<evidence type="ECO:0000313" key="4">
    <source>
        <dbReference type="EMBL" id="MDR7362233.1"/>
    </source>
</evidence>
<feature type="modified residue" description="4-aspartylphosphate" evidence="2">
    <location>
        <position position="63"/>
    </location>
</feature>
<dbReference type="Gene3D" id="3.40.50.2300">
    <property type="match status" value="1"/>
</dbReference>
<dbReference type="CDD" id="cd17546">
    <property type="entry name" value="REC_hyHK_CKI1_RcsC-like"/>
    <property type="match status" value="1"/>
</dbReference>
<keyword evidence="5" id="KW-1185">Reference proteome</keyword>
<feature type="domain" description="Response regulatory" evidence="3">
    <location>
        <begin position="14"/>
        <end position="128"/>
    </location>
</feature>
<organism evidence="4 5">
    <name type="scientific">Nocardioides marmoribigeumensis</name>
    <dbReference type="NCBI Taxonomy" id="433649"/>
    <lineage>
        <taxon>Bacteria</taxon>
        <taxon>Bacillati</taxon>
        <taxon>Actinomycetota</taxon>
        <taxon>Actinomycetes</taxon>
        <taxon>Propionibacteriales</taxon>
        <taxon>Nocardioidaceae</taxon>
        <taxon>Nocardioides</taxon>
    </lineage>
</organism>
<dbReference type="Pfam" id="PF00072">
    <property type="entry name" value="Response_reg"/>
    <property type="match status" value="1"/>
</dbReference>
<name>A0ABU2BWK0_9ACTN</name>
<accession>A0ABU2BWK0</accession>